<name>A0A7X6KTX3_9CELL</name>
<keyword evidence="1" id="KW-0812">Transmembrane</keyword>
<sequence length="146" mass="15314">MPDRVIRRLNGPRGSFLLCMAFLCAAQVASCLPPGTSGVPLPVGLDVLEEVVPLPLYATLWAVTGALCMAGAFRTKHTRRTRVGADVAAFSAAAGMLACWGVTYLLGWAFDDVPSRQWVIALLYLAMAGATAAAGRLINPAPGEGR</sequence>
<evidence type="ECO:0000313" key="2">
    <source>
        <dbReference type="EMBL" id="NKY22231.1"/>
    </source>
</evidence>
<dbReference type="RefSeq" id="WP_168629333.1">
    <property type="nucleotide sequence ID" value="NZ_BONL01000033.1"/>
</dbReference>
<evidence type="ECO:0000313" key="3">
    <source>
        <dbReference type="Proteomes" id="UP000581206"/>
    </source>
</evidence>
<dbReference type="AlphaFoldDB" id="A0A7X6KTX3"/>
<dbReference type="EMBL" id="JAAXOX010000002">
    <property type="protein sequence ID" value="NKY22231.1"/>
    <property type="molecule type" value="Genomic_DNA"/>
</dbReference>
<feature type="transmembrane region" description="Helical" evidence="1">
    <location>
        <begin position="55"/>
        <end position="73"/>
    </location>
</feature>
<gene>
    <name evidence="2" type="ORF">HGA03_06070</name>
</gene>
<feature type="transmembrane region" description="Helical" evidence="1">
    <location>
        <begin position="118"/>
        <end position="138"/>
    </location>
</feature>
<keyword evidence="1" id="KW-0472">Membrane</keyword>
<keyword evidence="3" id="KW-1185">Reference proteome</keyword>
<evidence type="ECO:0000256" key="1">
    <source>
        <dbReference type="SAM" id="Phobius"/>
    </source>
</evidence>
<comment type="caution">
    <text evidence="2">The sequence shown here is derived from an EMBL/GenBank/DDBJ whole genome shotgun (WGS) entry which is preliminary data.</text>
</comment>
<protein>
    <submittedName>
        <fullName evidence="2">Uncharacterized protein</fullName>
    </submittedName>
</protein>
<proteinExistence type="predicted"/>
<dbReference type="Proteomes" id="UP000581206">
    <property type="component" value="Unassembled WGS sequence"/>
</dbReference>
<accession>A0A7X6KTX3</accession>
<keyword evidence="1" id="KW-1133">Transmembrane helix</keyword>
<reference evidence="2 3" key="1">
    <citation type="submission" date="2020-04" db="EMBL/GenBank/DDBJ databases">
        <title>MicrobeNet Type strains.</title>
        <authorList>
            <person name="Nicholson A.C."/>
        </authorList>
    </citation>
    <scope>NUCLEOTIDE SEQUENCE [LARGE SCALE GENOMIC DNA]</scope>
    <source>
        <strain evidence="2 3">ATCC BAA-788</strain>
    </source>
</reference>
<feature type="transmembrane region" description="Helical" evidence="1">
    <location>
        <begin position="85"/>
        <end position="106"/>
    </location>
</feature>
<organism evidence="2 3">
    <name type="scientific">Cellulomonas denverensis</name>
    <dbReference type="NCBI Taxonomy" id="264297"/>
    <lineage>
        <taxon>Bacteria</taxon>
        <taxon>Bacillati</taxon>
        <taxon>Actinomycetota</taxon>
        <taxon>Actinomycetes</taxon>
        <taxon>Micrococcales</taxon>
        <taxon>Cellulomonadaceae</taxon>
        <taxon>Cellulomonas</taxon>
    </lineage>
</organism>